<protein>
    <recommendedName>
        <fullName evidence="1">DED domain-containing protein</fullName>
    </recommendedName>
</protein>
<proteinExistence type="predicted"/>
<comment type="caution">
    <text evidence="3">The sequence shown here is derived from an EMBL/GenBank/DDBJ whole genome shotgun (WGS) entry which is preliminary data.</text>
</comment>
<dbReference type="Proteomes" id="UP000681722">
    <property type="component" value="Unassembled WGS sequence"/>
</dbReference>
<dbReference type="EMBL" id="CAJOBA010004439">
    <property type="protein sequence ID" value="CAF3713140.1"/>
    <property type="molecule type" value="Genomic_DNA"/>
</dbReference>
<name>A0A814FIT1_9BILA</name>
<evidence type="ECO:0000259" key="1">
    <source>
        <dbReference type="PROSITE" id="PS50168"/>
    </source>
</evidence>
<dbReference type="SUPFAM" id="SSF47986">
    <property type="entry name" value="DEATH domain"/>
    <property type="match status" value="1"/>
</dbReference>
<dbReference type="Gene3D" id="1.10.533.10">
    <property type="entry name" value="Death Domain, Fas"/>
    <property type="match status" value="1"/>
</dbReference>
<dbReference type="EMBL" id="CAJOBC010002832">
    <property type="protein sequence ID" value="CAF3753751.1"/>
    <property type="molecule type" value="Genomic_DNA"/>
</dbReference>
<evidence type="ECO:0000313" key="4">
    <source>
        <dbReference type="EMBL" id="CAF3713140.1"/>
    </source>
</evidence>
<dbReference type="Proteomes" id="UP000682733">
    <property type="component" value="Unassembled WGS sequence"/>
</dbReference>
<reference evidence="3" key="1">
    <citation type="submission" date="2021-02" db="EMBL/GenBank/DDBJ databases">
        <authorList>
            <person name="Nowell W R."/>
        </authorList>
    </citation>
    <scope>NUCLEOTIDE SEQUENCE</scope>
</reference>
<evidence type="ECO:0000313" key="2">
    <source>
        <dbReference type="EMBL" id="CAF0937646.1"/>
    </source>
</evidence>
<dbReference type="EMBL" id="CAJNOQ010002832">
    <property type="protein sequence ID" value="CAF0981198.1"/>
    <property type="molecule type" value="Genomic_DNA"/>
</dbReference>
<accession>A0A814FIT1</accession>
<dbReference type="Proteomes" id="UP000677228">
    <property type="component" value="Unassembled WGS sequence"/>
</dbReference>
<dbReference type="InterPro" id="IPR011029">
    <property type="entry name" value="DEATH-like_dom_sf"/>
</dbReference>
<feature type="domain" description="DED" evidence="1">
    <location>
        <begin position="74"/>
        <end position="152"/>
    </location>
</feature>
<sequence length="159" mass="18521">MTSSPFPQLAEETKNISIVAQPKSVYHPRYLSDFEKEKGRASRYIRAESPSKGQKRFNYPTIKTQMEENDPEYLVRTKLLHIDDQYLSERDRQKLAFLLANQVSLRTREDASNTLKLFEELLDRKTITDAVTILTRAFETLNCTQAVEQLQDEIFKSSQ</sequence>
<dbReference type="InterPro" id="IPR001875">
    <property type="entry name" value="DED_dom"/>
</dbReference>
<dbReference type="PROSITE" id="PS50168">
    <property type="entry name" value="DED"/>
    <property type="match status" value="1"/>
</dbReference>
<gene>
    <name evidence="3" type="ORF">GPM918_LOCUS12758</name>
    <name evidence="2" type="ORF">OVA965_LOCUS11467</name>
    <name evidence="5" type="ORF">SRO942_LOCUS12758</name>
    <name evidence="4" type="ORF">TMI583_LOCUS11466</name>
</gene>
<dbReference type="EMBL" id="CAJNOK010004435">
    <property type="protein sequence ID" value="CAF0937646.1"/>
    <property type="molecule type" value="Genomic_DNA"/>
</dbReference>
<organism evidence="3 6">
    <name type="scientific">Didymodactylos carnosus</name>
    <dbReference type="NCBI Taxonomy" id="1234261"/>
    <lineage>
        <taxon>Eukaryota</taxon>
        <taxon>Metazoa</taxon>
        <taxon>Spiralia</taxon>
        <taxon>Gnathifera</taxon>
        <taxon>Rotifera</taxon>
        <taxon>Eurotatoria</taxon>
        <taxon>Bdelloidea</taxon>
        <taxon>Philodinida</taxon>
        <taxon>Philodinidae</taxon>
        <taxon>Didymodactylos</taxon>
    </lineage>
</organism>
<dbReference type="AlphaFoldDB" id="A0A814FIT1"/>
<dbReference type="Proteomes" id="UP000663829">
    <property type="component" value="Unassembled WGS sequence"/>
</dbReference>
<dbReference type="GO" id="GO:0042981">
    <property type="term" value="P:regulation of apoptotic process"/>
    <property type="evidence" value="ECO:0007669"/>
    <property type="project" value="InterPro"/>
</dbReference>
<evidence type="ECO:0000313" key="6">
    <source>
        <dbReference type="Proteomes" id="UP000663829"/>
    </source>
</evidence>
<evidence type="ECO:0000313" key="5">
    <source>
        <dbReference type="EMBL" id="CAF3753751.1"/>
    </source>
</evidence>
<keyword evidence="6" id="KW-1185">Reference proteome</keyword>
<evidence type="ECO:0000313" key="3">
    <source>
        <dbReference type="EMBL" id="CAF0981198.1"/>
    </source>
</evidence>